<dbReference type="EMBL" id="NVSR01000017">
    <property type="protein sequence ID" value="PCI29256.1"/>
    <property type="molecule type" value="Genomic_DNA"/>
</dbReference>
<dbReference type="Proteomes" id="UP000218113">
    <property type="component" value="Unassembled WGS sequence"/>
</dbReference>
<reference evidence="17" key="1">
    <citation type="submission" date="2017-08" db="EMBL/GenBank/DDBJ databases">
        <title>A dynamic microbial community with high functional redundancy inhabits the cold, oxic subseafloor aquifer.</title>
        <authorList>
            <person name="Tully B.J."/>
            <person name="Wheat C.G."/>
            <person name="Glazer B.T."/>
            <person name="Huber J.A."/>
        </authorList>
    </citation>
    <scope>NUCLEOTIDE SEQUENCE [LARGE SCALE GENOMIC DNA]</scope>
</reference>
<evidence type="ECO:0000313" key="17">
    <source>
        <dbReference type="Proteomes" id="UP000218113"/>
    </source>
</evidence>
<evidence type="ECO:0000256" key="6">
    <source>
        <dbReference type="ARBA" id="ARBA00022605"/>
    </source>
</evidence>
<dbReference type="NCBIfam" id="TIGR00674">
    <property type="entry name" value="dapA"/>
    <property type="match status" value="1"/>
</dbReference>
<evidence type="ECO:0000256" key="4">
    <source>
        <dbReference type="ARBA" id="ARBA00012086"/>
    </source>
</evidence>
<feature type="binding site" evidence="12 15">
    <location>
        <position position="203"/>
    </location>
    <ligand>
        <name>pyruvate</name>
        <dbReference type="ChEBI" id="CHEBI:15361"/>
    </ligand>
</feature>
<dbReference type="InterPro" id="IPR020625">
    <property type="entry name" value="Schiff_base-form_aldolases_AS"/>
</dbReference>
<evidence type="ECO:0000256" key="1">
    <source>
        <dbReference type="ARBA" id="ARBA00003294"/>
    </source>
</evidence>
<name>A0A2A4T6J6_9DELT</name>
<comment type="catalytic activity">
    <reaction evidence="11 12">
        <text>L-aspartate 4-semialdehyde + pyruvate = (2S,4S)-4-hydroxy-2,3,4,5-tetrahydrodipicolinate + H2O + H(+)</text>
        <dbReference type="Rhea" id="RHEA:34171"/>
        <dbReference type="ChEBI" id="CHEBI:15361"/>
        <dbReference type="ChEBI" id="CHEBI:15377"/>
        <dbReference type="ChEBI" id="CHEBI:15378"/>
        <dbReference type="ChEBI" id="CHEBI:67139"/>
        <dbReference type="ChEBI" id="CHEBI:537519"/>
        <dbReference type="EC" id="4.3.3.7"/>
    </reaction>
</comment>
<feature type="active site" description="Schiff-base intermediate with substrate" evidence="12 14">
    <location>
        <position position="161"/>
    </location>
</feature>
<evidence type="ECO:0000256" key="13">
    <source>
        <dbReference type="PIRNR" id="PIRNR001365"/>
    </source>
</evidence>
<evidence type="ECO:0000256" key="14">
    <source>
        <dbReference type="PIRSR" id="PIRSR001365-1"/>
    </source>
</evidence>
<feature type="site" description="Part of a proton relay during catalysis" evidence="12">
    <location>
        <position position="44"/>
    </location>
</feature>
<dbReference type="InterPro" id="IPR002220">
    <property type="entry name" value="DapA-like"/>
</dbReference>
<evidence type="ECO:0000256" key="5">
    <source>
        <dbReference type="ARBA" id="ARBA00022490"/>
    </source>
</evidence>
<dbReference type="InterPro" id="IPR005263">
    <property type="entry name" value="DapA"/>
</dbReference>
<feature type="active site" description="Proton donor/acceptor" evidence="12 14">
    <location>
        <position position="133"/>
    </location>
</feature>
<dbReference type="PANTHER" id="PTHR12128:SF66">
    <property type="entry name" value="4-HYDROXY-2-OXOGLUTARATE ALDOLASE, MITOCHONDRIAL"/>
    <property type="match status" value="1"/>
</dbReference>
<dbReference type="PROSITE" id="PS00666">
    <property type="entry name" value="DHDPS_2"/>
    <property type="match status" value="1"/>
</dbReference>
<dbReference type="PIRSF" id="PIRSF001365">
    <property type="entry name" value="DHDPS"/>
    <property type="match status" value="1"/>
</dbReference>
<dbReference type="GO" id="GO:0005829">
    <property type="term" value="C:cytosol"/>
    <property type="evidence" value="ECO:0007669"/>
    <property type="project" value="TreeGrafter"/>
</dbReference>
<dbReference type="InterPro" id="IPR013785">
    <property type="entry name" value="Aldolase_TIM"/>
</dbReference>
<organism evidence="16 17">
    <name type="scientific">SAR324 cluster bacterium</name>
    <dbReference type="NCBI Taxonomy" id="2024889"/>
    <lineage>
        <taxon>Bacteria</taxon>
        <taxon>Deltaproteobacteria</taxon>
        <taxon>SAR324 cluster</taxon>
    </lineage>
</organism>
<keyword evidence="7 12" id="KW-0220">Diaminopimelate biosynthesis</keyword>
<dbReference type="SMART" id="SM01130">
    <property type="entry name" value="DHDPS"/>
    <property type="match status" value="1"/>
</dbReference>
<keyword evidence="6 12" id="KW-0028">Amino-acid biosynthesis</keyword>
<protein>
    <recommendedName>
        <fullName evidence="4 12">4-hydroxy-tetrahydrodipicolinate synthase</fullName>
        <shortName evidence="12">HTPA synthase</shortName>
        <ecNumber evidence="4 12">4.3.3.7</ecNumber>
    </recommendedName>
</protein>
<dbReference type="EC" id="4.3.3.7" evidence="4 12"/>
<keyword evidence="9 12" id="KW-0456">Lyase</keyword>
<evidence type="ECO:0000256" key="7">
    <source>
        <dbReference type="ARBA" id="ARBA00022915"/>
    </source>
</evidence>
<evidence type="ECO:0000256" key="2">
    <source>
        <dbReference type="ARBA" id="ARBA00005120"/>
    </source>
</evidence>
<evidence type="ECO:0000256" key="10">
    <source>
        <dbReference type="ARBA" id="ARBA00023270"/>
    </source>
</evidence>
<evidence type="ECO:0000256" key="11">
    <source>
        <dbReference type="ARBA" id="ARBA00047836"/>
    </source>
</evidence>
<comment type="subunit">
    <text evidence="12">Homotetramer; dimer of dimers.</text>
</comment>
<evidence type="ECO:0000256" key="12">
    <source>
        <dbReference type="HAMAP-Rule" id="MF_00418"/>
    </source>
</evidence>
<dbReference type="UniPathway" id="UPA00034">
    <property type="reaction ID" value="UER00017"/>
</dbReference>
<dbReference type="GO" id="GO:0008840">
    <property type="term" value="F:4-hydroxy-tetrahydrodipicolinate synthase activity"/>
    <property type="evidence" value="ECO:0007669"/>
    <property type="project" value="UniProtKB-UniRule"/>
</dbReference>
<keyword evidence="8 12" id="KW-0457">Lysine biosynthesis</keyword>
<dbReference type="CDD" id="cd00950">
    <property type="entry name" value="DHDPS"/>
    <property type="match status" value="1"/>
</dbReference>
<dbReference type="AlphaFoldDB" id="A0A2A4T6J6"/>
<dbReference type="SUPFAM" id="SSF51569">
    <property type="entry name" value="Aldolase"/>
    <property type="match status" value="1"/>
</dbReference>
<comment type="subcellular location">
    <subcellularLocation>
        <location evidence="12">Cytoplasm</location>
    </subcellularLocation>
</comment>
<comment type="function">
    <text evidence="1 12">Catalyzes the condensation of (S)-aspartate-beta-semialdehyde [(S)-ASA] and pyruvate to 4-hydroxy-tetrahydrodipicolinate (HTPA).</text>
</comment>
<dbReference type="GO" id="GO:0009089">
    <property type="term" value="P:lysine biosynthetic process via diaminopimelate"/>
    <property type="evidence" value="ECO:0007669"/>
    <property type="project" value="UniProtKB-UniRule"/>
</dbReference>
<comment type="similarity">
    <text evidence="3 12 13">Belongs to the DapA family.</text>
</comment>
<evidence type="ECO:0000256" key="8">
    <source>
        <dbReference type="ARBA" id="ARBA00023154"/>
    </source>
</evidence>
<comment type="pathway">
    <text evidence="2 12">Amino-acid biosynthesis; L-lysine biosynthesis via DAP pathway; (S)-tetrahydrodipicolinate from L-aspartate: step 3/4.</text>
</comment>
<feature type="site" description="Part of a proton relay during catalysis" evidence="12">
    <location>
        <position position="107"/>
    </location>
</feature>
<keyword evidence="10 12" id="KW-0704">Schiff base</keyword>
<dbReference type="Pfam" id="PF00701">
    <property type="entry name" value="DHDPS"/>
    <property type="match status" value="1"/>
</dbReference>
<dbReference type="Gene3D" id="3.20.20.70">
    <property type="entry name" value="Aldolase class I"/>
    <property type="match status" value="1"/>
</dbReference>
<gene>
    <name evidence="12" type="primary">dapA</name>
    <name evidence="16" type="ORF">COB67_04545</name>
</gene>
<dbReference type="PANTHER" id="PTHR12128">
    <property type="entry name" value="DIHYDRODIPICOLINATE SYNTHASE"/>
    <property type="match status" value="1"/>
</dbReference>
<keyword evidence="5 12" id="KW-0963">Cytoplasm</keyword>
<sequence>MSVSGVLLPIITPFRNEEVDFESYETLLRSYLSKGISGVIPLGTTGEVSTLSDSEIEKIIETTVEVVDGKLPIYVGFGGNNTRKQVAGLRRLEQYPIAGILSACPYYNRPSQEGLYQHFLGLSENTDLDIILYNIPYRTGVNLQNETLFRLAELKNIVAIKDSSGDFKQSLELLLQKPDGFSVLTGEDQLFYTTLVHGGDGGIMASAHLRTEEFVEVYRLARQNDHQAALAKWRQIERMIPQLFQEPNPGPIKQILANQGRISRSEVRLPLTNISSALQENLEIQESLFSGV</sequence>
<dbReference type="GO" id="GO:0019877">
    <property type="term" value="P:diaminopimelate biosynthetic process"/>
    <property type="evidence" value="ECO:0007669"/>
    <property type="project" value="UniProtKB-UniRule"/>
</dbReference>
<proteinExistence type="inferred from homology"/>
<comment type="caution">
    <text evidence="12">Was originally thought to be a dihydrodipicolinate synthase (DHDPS), catalyzing the condensation of (S)-aspartate-beta-semialdehyde [(S)-ASA] and pyruvate to dihydrodipicolinate (DHDP). However, it was shown in E.coli that the product of the enzymatic reaction is not dihydrodipicolinate but in fact (4S)-4-hydroxy-2,3,4,5-tetrahydro-(2S)-dipicolinic acid (HTPA), and that the consecutive dehydration reaction leading to DHDP is not spontaneous but catalyzed by DapB.</text>
</comment>
<comment type="caution">
    <text evidence="16">The sequence shown here is derived from an EMBL/GenBank/DDBJ whole genome shotgun (WGS) entry which is preliminary data.</text>
</comment>
<dbReference type="PRINTS" id="PR00146">
    <property type="entry name" value="DHPICSNTHASE"/>
</dbReference>
<evidence type="ECO:0000313" key="16">
    <source>
        <dbReference type="EMBL" id="PCI29256.1"/>
    </source>
</evidence>
<evidence type="ECO:0000256" key="3">
    <source>
        <dbReference type="ARBA" id="ARBA00007592"/>
    </source>
</evidence>
<feature type="binding site" evidence="12 15">
    <location>
        <position position="45"/>
    </location>
    <ligand>
        <name>pyruvate</name>
        <dbReference type="ChEBI" id="CHEBI:15361"/>
    </ligand>
</feature>
<dbReference type="HAMAP" id="MF_00418">
    <property type="entry name" value="DapA"/>
    <property type="match status" value="1"/>
</dbReference>
<evidence type="ECO:0000256" key="15">
    <source>
        <dbReference type="PIRSR" id="PIRSR001365-2"/>
    </source>
</evidence>
<accession>A0A2A4T6J6</accession>
<evidence type="ECO:0000256" key="9">
    <source>
        <dbReference type="ARBA" id="ARBA00023239"/>
    </source>
</evidence>